<accession>A0A314LID1</accession>
<protein>
    <submittedName>
        <fullName evidence="7">Uncharacterized protein</fullName>
    </submittedName>
</protein>
<evidence type="ECO:0000256" key="1">
    <source>
        <dbReference type="ARBA" id="ARBA00004141"/>
    </source>
</evidence>
<evidence type="ECO:0000256" key="6">
    <source>
        <dbReference type="SAM" id="Phobius"/>
    </source>
</evidence>
<evidence type="ECO:0000256" key="4">
    <source>
        <dbReference type="ARBA" id="ARBA00022989"/>
    </source>
</evidence>
<name>A0A314LID1_NICAT</name>
<dbReference type="InterPro" id="IPR007770">
    <property type="entry name" value="DMP"/>
</dbReference>
<keyword evidence="3 6" id="KW-0812">Transmembrane</keyword>
<evidence type="ECO:0000256" key="5">
    <source>
        <dbReference type="ARBA" id="ARBA00023136"/>
    </source>
</evidence>
<dbReference type="STRING" id="49451.A0A314LID1"/>
<proteinExistence type="inferred from homology"/>
<feature type="transmembrane region" description="Helical" evidence="6">
    <location>
        <begin position="67"/>
        <end position="85"/>
    </location>
</feature>
<dbReference type="Gramene" id="OIT40344">
    <property type="protein sequence ID" value="OIT40344"/>
    <property type="gene ID" value="A4A49_16307"/>
</dbReference>
<reference evidence="7" key="1">
    <citation type="submission" date="2016-11" db="EMBL/GenBank/DDBJ databases">
        <title>The genome of Nicotiana attenuata.</title>
        <authorList>
            <person name="Xu S."/>
            <person name="Brockmoeller T."/>
            <person name="Gaquerel E."/>
            <person name="Navarro A."/>
            <person name="Kuhl H."/>
            <person name="Gase K."/>
            <person name="Ling Z."/>
            <person name="Zhou W."/>
            <person name="Kreitzer C."/>
            <person name="Stanke M."/>
            <person name="Tang H."/>
            <person name="Lyons E."/>
            <person name="Pandey P."/>
            <person name="Pandey S.P."/>
            <person name="Timmermann B."/>
            <person name="Baldwin I.T."/>
        </authorList>
    </citation>
    <scope>NUCLEOTIDE SEQUENCE [LARGE SCALE GENOMIC DNA]</scope>
    <source>
        <strain evidence="7">UT</strain>
    </source>
</reference>
<dbReference type="PANTHER" id="PTHR31621">
    <property type="entry name" value="PROTEIN DMP3"/>
    <property type="match status" value="1"/>
</dbReference>
<dbReference type="Proteomes" id="UP000187609">
    <property type="component" value="Unassembled WGS sequence"/>
</dbReference>
<dbReference type="Pfam" id="PF05078">
    <property type="entry name" value="DUF679"/>
    <property type="match status" value="1"/>
</dbReference>
<evidence type="ECO:0000313" key="8">
    <source>
        <dbReference type="Proteomes" id="UP000187609"/>
    </source>
</evidence>
<comment type="caution">
    <text evidence="7">The sequence shown here is derived from an EMBL/GenBank/DDBJ whole genome shotgun (WGS) entry which is preliminary data.</text>
</comment>
<comment type="similarity">
    <text evidence="2">Belongs to the plant DMP1 protein family.</text>
</comment>
<dbReference type="GO" id="GO:0016020">
    <property type="term" value="C:membrane"/>
    <property type="evidence" value="ECO:0007669"/>
    <property type="project" value="UniProtKB-SubCell"/>
</dbReference>
<dbReference type="GO" id="GO:0010256">
    <property type="term" value="P:endomembrane system organization"/>
    <property type="evidence" value="ECO:0007669"/>
    <property type="project" value="TreeGrafter"/>
</dbReference>
<keyword evidence="5 6" id="KW-0472">Membrane</keyword>
<feature type="transmembrane region" description="Helical" evidence="6">
    <location>
        <begin position="32"/>
        <end position="55"/>
    </location>
</feature>
<organism evidence="7 8">
    <name type="scientific">Nicotiana attenuata</name>
    <name type="common">Coyote tobacco</name>
    <dbReference type="NCBI Taxonomy" id="49451"/>
    <lineage>
        <taxon>Eukaryota</taxon>
        <taxon>Viridiplantae</taxon>
        <taxon>Streptophyta</taxon>
        <taxon>Embryophyta</taxon>
        <taxon>Tracheophyta</taxon>
        <taxon>Spermatophyta</taxon>
        <taxon>Magnoliopsida</taxon>
        <taxon>eudicotyledons</taxon>
        <taxon>Gunneridae</taxon>
        <taxon>Pentapetalae</taxon>
        <taxon>asterids</taxon>
        <taxon>lamiids</taxon>
        <taxon>Solanales</taxon>
        <taxon>Solanaceae</taxon>
        <taxon>Nicotianoideae</taxon>
        <taxon>Nicotianeae</taxon>
        <taxon>Nicotiana</taxon>
    </lineage>
</organism>
<dbReference type="GO" id="GO:0005737">
    <property type="term" value="C:cytoplasm"/>
    <property type="evidence" value="ECO:0007669"/>
    <property type="project" value="UniProtKB-ARBA"/>
</dbReference>
<evidence type="ECO:0000256" key="3">
    <source>
        <dbReference type="ARBA" id="ARBA00022692"/>
    </source>
</evidence>
<sequence length="141" mass="15717">MAQSSPQINTTTLAINQMNTNKPRHGNRANKVLAGVSNLLPTGTVLAFQTLMPSFTDGGSCLLTHKFLTGILIVLCAAACFFSSFTDSFLDENGKLYYGIAVWKGLHVFNCDEPARKHMKTYLEKYHISRKWTLFMPLCHS</sequence>
<comment type="subcellular location">
    <subcellularLocation>
        <location evidence="1">Membrane</location>
        <topology evidence="1">Multi-pass membrane protein</topology>
    </subcellularLocation>
</comment>
<keyword evidence="4 6" id="KW-1133">Transmembrane helix</keyword>
<keyword evidence="8" id="KW-1185">Reference proteome</keyword>
<evidence type="ECO:0000256" key="2">
    <source>
        <dbReference type="ARBA" id="ARBA00008707"/>
    </source>
</evidence>
<gene>
    <name evidence="7" type="ORF">A4A49_16307</name>
</gene>
<dbReference type="PANTHER" id="PTHR31621:SF5">
    <property type="entry name" value="PROTEIN DMP10"/>
    <property type="match status" value="1"/>
</dbReference>
<evidence type="ECO:0000313" key="7">
    <source>
        <dbReference type="EMBL" id="OIT40344.1"/>
    </source>
</evidence>
<dbReference type="EMBL" id="MJEQ01000032">
    <property type="protein sequence ID" value="OIT40344.1"/>
    <property type="molecule type" value="Genomic_DNA"/>
</dbReference>
<dbReference type="AlphaFoldDB" id="A0A314LID1"/>